<name>A0A068WYP4_ECHGR</name>
<gene>
    <name evidence="2" type="ORF">EgrG_002051100</name>
</gene>
<sequence>MHPSADGACGAFRNDLTCKVHADLDDGDSVAPITNVAASVTRTQLLLAHNDDYNDPVLGQQSVEMGPTSEHALSHRFKWIFLIIPLRSESGGYDNAGATDGTNSLGGG</sequence>
<reference evidence="4" key="3">
    <citation type="submission" date="2020-10" db="UniProtKB">
        <authorList>
            <consortium name="WormBaseParasite"/>
        </authorList>
    </citation>
    <scope>IDENTIFICATION</scope>
</reference>
<protein>
    <submittedName>
        <fullName evidence="2 4">Uncharacterized protein</fullName>
    </submittedName>
</protein>
<organism evidence="2">
    <name type="scientific">Echinococcus granulosus</name>
    <name type="common">Hydatid tapeworm</name>
    <dbReference type="NCBI Taxonomy" id="6210"/>
    <lineage>
        <taxon>Eukaryota</taxon>
        <taxon>Metazoa</taxon>
        <taxon>Spiralia</taxon>
        <taxon>Lophotrochozoa</taxon>
        <taxon>Platyhelminthes</taxon>
        <taxon>Cestoda</taxon>
        <taxon>Eucestoda</taxon>
        <taxon>Cyclophyllidea</taxon>
        <taxon>Taeniidae</taxon>
        <taxon>Echinococcus</taxon>
        <taxon>Echinococcus granulosus group</taxon>
    </lineage>
</organism>
<accession>A0A068WYP4</accession>
<evidence type="ECO:0000313" key="3">
    <source>
        <dbReference type="Proteomes" id="UP000492820"/>
    </source>
</evidence>
<proteinExistence type="predicted"/>
<dbReference type="EMBL" id="LK028673">
    <property type="protein sequence ID" value="CDS24985.1"/>
    <property type="molecule type" value="Genomic_DNA"/>
</dbReference>
<reference evidence="2" key="2">
    <citation type="submission" date="2014-06" db="EMBL/GenBank/DDBJ databases">
        <authorList>
            <person name="Aslett M."/>
        </authorList>
    </citation>
    <scope>NUCLEOTIDE SEQUENCE</scope>
</reference>
<evidence type="ECO:0000256" key="1">
    <source>
        <dbReference type="SAM" id="MobiDB-lite"/>
    </source>
</evidence>
<dbReference type="WBParaSite" id="EgrG_002051100">
    <property type="protein sequence ID" value="EgrG_002051100"/>
    <property type="gene ID" value="EgrG_002051100"/>
</dbReference>
<evidence type="ECO:0000313" key="4">
    <source>
        <dbReference type="WBParaSite" id="EgrG_002051100"/>
    </source>
</evidence>
<dbReference type="AlphaFoldDB" id="A0A068WYP4"/>
<evidence type="ECO:0000313" key="2">
    <source>
        <dbReference type="EMBL" id="CDS24985.1"/>
    </source>
</evidence>
<dbReference type="Proteomes" id="UP000492820">
    <property type="component" value="Unassembled WGS sequence"/>
</dbReference>
<feature type="region of interest" description="Disordered" evidence="1">
    <location>
        <begin position="89"/>
        <end position="108"/>
    </location>
</feature>
<reference evidence="2 3" key="1">
    <citation type="journal article" date="2013" name="Nature">
        <title>The genomes of four tapeworm species reveal adaptations to parasitism.</title>
        <authorList>
            <person name="Tsai I.J."/>
            <person name="Zarowiecki M."/>
            <person name="Holroyd N."/>
            <person name="Garciarrubio A."/>
            <person name="Sanchez-Flores A."/>
            <person name="Brooks K.L."/>
            <person name="Tracey A."/>
            <person name="Bobes R.J."/>
            <person name="Fragoso G."/>
            <person name="Sciutto E."/>
            <person name="Aslett M."/>
            <person name="Beasley H."/>
            <person name="Bennett H.M."/>
            <person name="Cai J."/>
            <person name="Camicia F."/>
            <person name="Clark R."/>
            <person name="Cucher M."/>
            <person name="De Silva N."/>
            <person name="Day T.A."/>
            <person name="Deplazes P."/>
            <person name="Estrada K."/>
            <person name="Fernandez C."/>
            <person name="Holland P.W."/>
            <person name="Hou J."/>
            <person name="Hu S."/>
            <person name="Huckvale T."/>
            <person name="Hung S.S."/>
            <person name="Kamenetzky L."/>
            <person name="Keane J.A."/>
            <person name="Kiss F."/>
            <person name="Koziol U."/>
            <person name="Lambert O."/>
            <person name="Liu K."/>
            <person name="Luo X."/>
            <person name="Luo Y."/>
            <person name="Macchiaroli N."/>
            <person name="Nichol S."/>
            <person name="Paps J."/>
            <person name="Parkinson J."/>
            <person name="Pouchkina-Stantcheva N."/>
            <person name="Riddiford N."/>
            <person name="Rosenzvit M."/>
            <person name="Salinas G."/>
            <person name="Wasmuth J.D."/>
            <person name="Zamanian M."/>
            <person name="Zheng Y."/>
            <person name="Cai X."/>
            <person name="Soberon X."/>
            <person name="Olson P.D."/>
            <person name="Laclette J.P."/>
            <person name="Brehm K."/>
            <person name="Berriman M."/>
            <person name="Garciarrubio A."/>
            <person name="Bobes R.J."/>
            <person name="Fragoso G."/>
            <person name="Sanchez-Flores A."/>
            <person name="Estrada K."/>
            <person name="Cevallos M.A."/>
            <person name="Morett E."/>
            <person name="Gonzalez V."/>
            <person name="Portillo T."/>
            <person name="Ochoa-Leyva A."/>
            <person name="Jose M.V."/>
            <person name="Sciutto E."/>
            <person name="Landa A."/>
            <person name="Jimenez L."/>
            <person name="Valdes V."/>
            <person name="Carrero J.C."/>
            <person name="Larralde C."/>
            <person name="Morales-Montor J."/>
            <person name="Limon-Lason J."/>
            <person name="Soberon X."/>
            <person name="Laclette J.P."/>
        </authorList>
    </citation>
    <scope>NUCLEOTIDE SEQUENCE [LARGE SCALE GENOMIC DNA]</scope>
</reference>